<dbReference type="Gene3D" id="3.40.50.720">
    <property type="entry name" value="NAD(P)-binding Rossmann-like Domain"/>
    <property type="match status" value="1"/>
</dbReference>
<comment type="caution">
    <text evidence="2">The sequence shown here is derived from an EMBL/GenBank/DDBJ whole genome shotgun (WGS) entry which is preliminary data.</text>
</comment>
<dbReference type="Pfam" id="PF01370">
    <property type="entry name" value="Epimerase"/>
    <property type="match status" value="1"/>
</dbReference>
<gene>
    <name evidence="2" type="ORF">SAMN06265373_101553</name>
</gene>
<name>A0ABY1NBN7_9RHOB</name>
<feature type="domain" description="NAD-dependent epimerase/dehydratase" evidence="1">
    <location>
        <begin position="86"/>
        <end position="171"/>
    </location>
</feature>
<keyword evidence="3" id="KW-1185">Reference proteome</keyword>
<dbReference type="EMBL" id="FXTY01000001">
    <property type="protein sequence ID" value="SMP05430.1"/>
    <property type="molecule type" value="Genomic_DNA"/>
</dbReference>
<reference evidence="2 3" key="1">
    <citation type="submission" date="2017-05" db="EMBL/GenBank/DDBJ databases">
        <authorList>
            <person name="Varghese N."/>
            <person name="Submissions S."/>
        </authorList>
    </citation>
    <scope>NUCLEOTIDE SEQUENCE [LARGE SCALE GENOMIC DNA]</scope>
    <source>
        <strain evidence="2 3">DSM 29734</strain>
    </source>
</reference>
<dbReference type="InterPro" id="IPR001509">
    <property type="entry name" value="Epimerase_deHydtase"/>
</dbReference>
<organism evidence="2 3">
    <name type="scientific">Shimia sagamensis</name>
    <dbReference type="NCBI Taxonomy" id="1566352"/>
    <lineage>
        <taxon>Bacteria</taxon>
        <taxon>Pseudomonadati</taxon>
        <taxon>Pseudomonadota</taxon>
        <taxon>Alphaproteobacteria</taxon>
        <taxon>Rhodobacterales</taxon>
        <taxon>Roseobacteraceae</taxon>
    </lineage>
</organism>
<dbReference type="InterPro" id="IPR036291">
    <property type="entry name" value="NAD(P)-bd_dom_sf"/>
</dbReference>
<evidence type="ECO:0000313" key="3">
    <source>
        <dbReference type="Proteomes" id="UP001157961"/>
    </source>
</evidence>
<evidence type="ECO:0000313" key="2">
    <source>
        <dbReference type="EMBL" id="SMP05430.1"/>
    </source>
</evidence>
<evidence type="ECO:0000259" key="1">
    <source>
        <dbReference type="Pfam" id="PF01370"/>
    </source>
</evidence>
<sequence>MTSVTEPGSADLSTKKTLLVLGSTGKLGRLLRACIVASPDVLAGWQIVWGARRAGDSVDWVYSKGPPPKADAVLALWGVVPGQGDLSDNITLAHQAVQIAKDCGAARVLHCSSSAVYGPVREASENSALAPLNAYGIAKIEMEQSLFPDSNDKSEMPNSCVMRLANVVGADSLFGAIQHDQPMTLDAFGIGQSPIRSYATPSVIWRAVAALLATDSFPEIVNVASSNPVAMHELLDAVDCPFVWRTAPETAVAEVSLSVARLRRLTGQTLVVPPEEMIAQWRKLTEAAE</sequence>
<dbReference type="Proteomes" id="UP001157961">
    <property type="component" value="Unassembled WGS sequence"/>
</dbReference>
<dbReference type="SUPFAM" id="SSF51735">
    <property type="entry name" value="NAD(P)-binding Rossmann-fold domains"/>
    <property type="match status" value="1"/>
</dbReference>
<accession>A0ABY1NBN7</accession>
<protein>
    <submittedName>
        <fullName evidence="2">Nucleoside-diphosphate-sugar epimerase</fullName>
    </submittedName>
</protein>
<proteinExistence type="predicted"/>